<comment type="caution">
    <text evidence="2">The sequence shown here is derived from an EMBL/GenBank/DDBJ whole genome shotgun (WGS) entry which is preliminary data.</text>
</comment>
<organism evidence="2 3">
    <name type="scientific">Flaviramulus multivorans</name>
    <dbReference type="NCBI Taxonomy" id="1304750"/>
    <lineage>
        <taxon>Bacteria</taxon>
        <taxon>Pseudomonadati</taxon>
        <taxon>Bacteroidota</taxon>
        <taxon>Flavobacteriia</taxon>
        <taxon>Flavobacteriales</taxon>
        <taxon>Flavobacteriaceae</taxon>
        <taxon>Flaviramulus</taxon>
    </lineage>
</organism>
<sequence>MKSDSFENFGRYKEIINQKLTEFISTFENSSEQIKQLIHFQSTISVSREIIRFNNSKAHALKDKLIEYFEIVKELDFSIDENDHSAILKQKVQSRKRYREFIYPIGSFLMWESGFSIRKPIEFYIFIGIIIDSIIYYFLSKDFVPLGTIVFIGIGVLSHKKRNNKQKVFGLYK</sequence>
<name>A0ABS9IG14_9FLAO</name>
<evidence type="ECO:0000313" key="2">
    <source>
        <dbReference type="EMBL" id="MCF7559560.1"/>
    </source>
</evidence>
<reference evidence="2 3" key="1">
    <citation type="submission" date="2022-01" db="EMBL/GenBank/DDBJ databases">
        <title>Draft genome sequence of Sabulilitoribacter multivorans KCTC 32326.</title>
        <authorList>
            <person name="Oh J.-S."/>
        </authorList>
    </citation>
    <scope>NUCLEOTIDE SEQUENCE [LARGE SCALE GENOMIC DNA]</scope>
    <source>
        <strain evidence="2 3">M-M16</strain>
    </source>
</reference>
<accession>A0ABS9IG14</accession>
<feature type="transmembrane region" description="Helical" evidence="1">
    <location>
        <begin position="143"/>
        <end position="159"/>
    </location>
</feature>
<evidence type="ECO:0000313" key="3">
    <source>
        <dbReference type="Proteomes" id="UP001200022"/>
    </source>
</evidence>
<dbReference type="Proteomes" id="UP001200022">
    <property type="component" value="Unassembled WGS sequence"/>
</dbReference>
<protein>
    <submittedName>
        <fullName evidence="2">Uncharacterized protein</fullName>
    </submittedName>
</protein>
<keyword evidence="1" id="KW-0472">Membrane</keyword>
<gene>
    <name evidence="2" type="ORF">L3X39_02845</name>
</gene>
<keyword evidence="1" id="KW-1133">Transmembrane helix</keyword>
<evidence type="ECO:0000256" key="1">
    <source>
        <dbReference type="SAM" id="Phobius"/>
    </source>
</evidence>
<dbReference type="RefSeq" id="WP_237230163.1">
    <property type="nucleotide sequence ID" value="NZ_JAKKDV010000001.1"/>
</dbReference>
<dbReference type="EMBL" id="JAKKDV010000001">
    <property type="protein sequence ID" value="MCF7559560.1"/>
    <property type="molecule type" value="Genomic_DNA"/>
</dbReference>
<keyword evidence="3" id="KW-1185">Reference proteome</keyword>
<proteinExistence type="predicted"/>
<keyword evidence="1" id="KW-0812">Transmembrane</keyword>